<feature type="signal peptide" evidence="4">
    <location>
        <begin position="1"/>
        <end position="18"/>
    </location>
</feature>
<dbReference type="EMBL" id="JAJUBC010000008">
    <property type="protein sequence ID" value="MDD1793196.1"/>
    <property type="molecule type" value="Genomic_DNA"/>
</dbReference>
<dbReference type="PANTHER" id="PTHR10272:SF0">
    <property type="entry name" value="PLATELET-ACTIVATING FACTOR ACETYLHYDROLASE"/>
    <property type="match status" value="1"/>
</dbReference>
<dbReference type="Proteomes" id="UP001149400">
    <property type="component" value="Unassembled WGS sequence"/>
</dbReference>
<keyword evidence="7" id="KW-1185">Reference proteome</keyword>
<dbReference type="RefSeq" id="WP_274164059.1">
    <property type="nucleotide sequence ID" value="NZ_JAJUBC010000008.1"/>
</dbReference>
<feature type="domain" description="Serine aminopeptidase S33" evidence="5">
    <location>
        <begin position="75"/>
        <end position="171"/>
    </location>
</feature>
<keyword evidence="2" id="KW-0442">Lipid degradation</keyword>
<accession>A0ABT5R0C3</accession>
<evidence type="ECO:0000256" key="4">
    <source>
        <dbReference type="SAM" id="SignalP"/>
    </source>
</evidence>
<evidence type="ECO:0000259" key="5">
    <source>
        <dbReference type="Pfam" id="PF12146"/>
    </source>
</evidence>
<sequence>MNHFILILLFLFSLNAMAKGVGFSQFELNDEVSRPLNVTLWYPTRDTTPTALVADNIAFEGTHVVKEASVTQAKHPLVLLSHGYRGSWRNLNWLAHKLAQQGYIVAAPDHPGTTTFDHTSTQTSQWWQRPNDLVRVLNYLENDAAWQPVIVFDDVTAIGHSLGGWSVAQLIGAQFDRSAFMTQCKIHPNPRTCGLAKELGLHSVQDGEPESSDFSDPRVKRVIILDLGLARSFSTSSLNKIQQPSLILAAGIDIGDLPQAMESGYLAEHIPLENRRYKVFESATHFSYMQLCKANAIAVLEEEFPGDGVICKDGIGSDRRVLHNQIFDDVKTFLVQ</sequence>
<gene>
    <name evidence="6" type="ORF">LRP50_08670</name>
</gene>
<dbReference type="InterPro" id="IPR029058">
    <property type="entry name" value="AB_hydrolase_fold"/>
</dbReference>
<evidence type="ECO:0000313" key="6">
    <source>
        <dbReference type="EMBL" id="MDD1793196.1"/>
    </source>
</evidence>
<dbReference type="GO" id="GO:0016787">
    <property type="term" value="F:hydrolase activity"/>
    <property type="evidence" value="ECO:0007669"/>
    <property type="project" value="UniProtKB-KW"/>
</dbReference>
<dbReference type="PANTHER" id="PTHR10272">
    <property type="entry name" value="PLATELET-ACTIVATING FACTOR ACETYLHYDROLASE"/>
    <property type="match status" value="1"/>
</dbReference>
<dbReference type="SUPFAM" id="SSF53474">
    <property type="entry name" value="alpha/beta-Hydrolases"/>
    <property type="match status" value="1"/>
</dbReference>
<dbReference type="InterPro" id="IPR016986">
    <property type="entry name" value="UCP031982_abhydr"/>
</dbReference>
<name>A0ABT5R0C3_9GAMM</name>
<keyword evidence="4" id="KW-0732">Signal</keyword>
<feature type="chain" id="PRO_5047530998" evidence="4">
    <location>
        <begin position="19"/>
        <end position="336"/>
    </location>
</feature>
<evidence type="ECO:0000256" key="3">
    <source>
        <dbReference type="ARBA" id="ARBA00023098"/>
    </source>
</evidence>
<evidence type="ECO:0000256" key="2">
    <source>
        <dbReference type="ARBA" id="ARBA00022963"/>
    </source>
</evidence>
<reference evidence="6" key="1">
    <citation type="submission" date="2021-12" db="EMBL/GenBank/DDBJ databases">
        <title>Enterovibrio ZSDZ35 sp. nov. and Enterovibrio ZSDZ42 sp. nov., isolated from coastal seawater in Qingdao.</title>
        <authorList>
            <person name="Zhang P."/>
        </authorList>
    </citation>
    <scope>NUCLEOTIDE SEQUENCE</scope>
    <source>
        <strain evidence="6">ZSDZ42</strain>
    </source>
</reference>
<evidence type="ECO:0000313" key="7">
    <source>
        <dbReference type="Proteomes" id="UP001149400"/>
    </source>
</evidence>
<evidence type="ECO:0000256" key="1">
    <source>
        <dbReference type="ARBA" id="ARBA00022801"/>
    </source>
</evidence>
<dbReference type="Gene3D" id="3.40.50.1820">
    <property type="entry name" value="alpha/beta hydrolase"/>
    <property type="match status" value="1"/>
</dbReference>
<comment type="caution">
    <text evidence="6">The sequence shown here is derived from an EMBL/GenBank/DDBJ whole genome shotgun (WGS) entry which is preliminary data.</text>
</comment>
<protein>
    <submittedName>
        <fullName evidence="6">Alpha/beta hydrolase</fullName>
    </submittedName>
</protein>
<organism evidence="6 7">
    <name type="scientific">Enterovibrio gelatinilyticus</name>
    <dbReference type="NCBI Taxonomy" id="2899819"/>
    <lineage>
        <taxon>Bacteria</taxon>
        <taxon>Pseudomonadati</taxon>
        <taxon>Pseudomonadota</taxon>
        <taxon>Gammaproteobacteria</taxon>
        <taxon>Vibrionales</taxon>
        <taxon>Vibrionaceae</taxon>
        <taxon>Enterovibrio</taxon>
    </lineage>
</organism>
<keyword evidence="3" id="KW-0443">Lipid metabolism</keyword>
<dbReference type="PIRSF" id="PIRSF031982">
    <property type="entry name" value="UCP031982_abhydr"/>
    <property type="match status" value="1"/>
</dbReference>
<dbReference type="Pfam" id="PF12146">
    <property type="entry name" value="Hydrolase_4"/>
    <property type="match status" value="1"/>
</dbReference>
<proteinExistence type="predicted"/>
<dbReference type="InterPro" id="IPR022742">
    <property type="entry name" value="Hydrolase_4"/>
</dbReference>
<keyword evidence="1 6" id="KW-0378">Hydrolase</keyword>